<dbReference type="SUPFAM" id="SSF46955">
    <property type="entry name" value="Putative DNA-binding domain"/>
    <property type="match status" value="1"/>
</dbReference>
<dbReference type="InterPro" id="IPR047057">
    <property type="entry name" value="MerR_fam"/>
</dbReference>
<dbReference type="Proteomes" id="UP000509303">
    <property type="component" value="Chromosome"/>
</dbReference>
<organism evidence="3 4">
    <name type="scientific">Streptomyces buecherae</name>
    <dbReference type="NCBI Taxonomy" id="2763006"/>
    <lineage>
        <taxon>Bacteria</taxon>
        <taxon>Bacillati</taxon>
        <taxon>Actinomycetota</taxon>
        <taxon>Actinomycetes</taxon>
        <taxon>Kitasatosporales</taxon>
        <taxon>Streptomycetaceae</taxon>
        <taxon>Streptomyces</taxon>
    </lineage>
</organism>
<gene>
    <name evidence="3" type="ORF">HUT08_03945</name>
</gene>
<dbReference type="GO" id="GO:0003700">
    <property type="term" value="F:DNA-binding transcription factor activity"/>
    <property type="evidence" value="ECO:0007669"/>
    <property type="project" value="InterPro"/>
</dbReference>
<proteinExistence type="predicted"/>
<keyword evidence="4" id="KW-1185">Reference proteome</keyword>
<keyword evidence="1" id="KW-0238">DNA-binding</keyword>
<reference evidence="3 4" key="1">
    <citation type="submission" date="2020-06" db="EMBL/GenBank/DDBJ databases">
        <title>Genome mining for natural products.</title>
        <authorList>
            <person name="Zhang B."/>
            <person name="Shi J."/>
            <person name="Ge H."/>
        </authorList>
    </citation>
    <scope>NUCLEOTIDE SEQUENCE [LARGE SCALE GENOMIC DNA]</scope>
    <source>
        <strain evidence="3 4">NA00687</strain>
    </source>
</reference>
<dbReference type="PROSITE" id="PS50937">
    <property type="entry name" value="HTH_MERR_2"/>
    <property type="match status" value="1"/>
</dbReference>
<dbReference type="PANTHER" id="PTHR30204:SF97">
    <property type="entry name" value="MERR FAMILY REGULATORY PROTEIN"/>
    <property type="match status" value="1"/>
</dbReference>
<dbReference type="InterPro" id="IPR000551">
    <property type="entry name" value="MerR-type_HTH_dom"/>
</dbReference>
<name>A0A7H8N3D5_9ACTN</name>
<dbReference type="InterPro" id="IPR009061">
    <property type="entry name" value="DNA-bd_dom_put_sf"/>
</dbReference>
<dbReference type="EMBL" id="CP054929">
    <property type="protein sequence ID" value="QKW48833.1"/>
    <property type="molecule type" value="Genomic_DNA"/>
</dbReference>
<dbReference type="Gene3D" id="1.10.1660.10">
    <property type="match status" value="1"/>
</dbReference>
<evidence type="ECO:0000313" key="3">
    <source>
        <dbReference type="EMBL" id="QKW48833.1"/>
    </source>
</evidence>
<feature type="domain" description="HTH merR-type" evidence="2">
    <location>
        <begin position="1"/>
        <end position="68"/>
    </location>
</feature>
<evidence type="ECO:0000259" key="2">
    <source>
        <dbReference type="PROSITE" id="PS50937"/>
    </source>
</evidence>
<accession>A0A7H8N3D5</accession>
<evidence type="ECO:0000256" key="1">
    <source>
        <dbReference type="ARBA" id="ARBA00023125"/>
    </source>
</evidence>
<sequence>MRIGELARRTGVSVRSLRYYEEQHLLPAVRSASGQRQYPESAVGRVELIQQLYAAGLSSKTILGIMPCMVTGEVTPMLLDRLTDERDRIDQQIAGLTTTRDRLDAIISASSDLMSRGERCTTHRLLPGEHLHDLCPPVEAAK</sequence>
<dbReference type="AlphaFoldDB" id="A0A7H8N3D5"/>
<dbReference type="Pfam" id="PF13411">
    <property type="entry name" value="MerR_1"/>
    <property type="match status" value="1"/>
</dbReference>
<protein>
    <submittedName>
        <fullName evidence="3">MerR family transcriptional regulator</fullName>
    </submittedName>
</protein>
<dbReference type="PRINTS" id="PR00040">
    <property type="entry name" value="HTHMERR"/>
</dbReference>
<dbReference type="GO" id="GO:0003677">
    <property type="term" value="F:DNA binding"/>
    <property type="evidence" value="ECO:0007669"/>
    <property type="project" value="UniProtKB-KW"/>
</dbReference>
<dbReference type="PROSITE" id="PS00552">
    <property type="entry name" value="HTH_MERR_1"/>
    <property type="match status" value="1"/>
</dbReference>
<dbReference type="RefSeq" id="WP_176160565.1">
    <property type="nucleotide sequence ID" value="NZ_CP054929.1"/>
</dbReference>
<dbReference type="PANTHER" id="PTHR30204">
    <property type="entry name" value="REDOX-CYCLING DRUG-SENSING TRANSCRIPTIONAL ACTIVATOR SOXR"/>
    <property type="match status" value="1"/>
</dbReference>
<dbReference type="SMART" id="SM00422">
    <property type="entry name" value="HTH_MERR"/>
    <property type="match status" value="1"/>
</dbReference>
<evidence type="ECO:0000313" key="4">
    <source>
        <dbReference type="Proteomes" id="UP000509303"/>
    </source>
</evidence>
<dbReference type="CDD" id="cd01282">
    <property type="entry name" value="HTH_MerR-like_sg3"/>
    <property type="match status" value="1"/>
</dbReference>